<sequence length="249" mass="27438">MTDLTNVVQFSDLQIARLKDDVRRRHEGCQHRRIQLDDVGQVVKCLDCDKQISAYWALGMLAASWKSQVRSLEHQKSEAKAATEVNLHLLAAKKVESVWRSRNQLPCCPHCARGIDPADGLGTRTVSKVFEQGLRVREAADAKENGLARPVKLAPGALKPTKSPAKRRSKVKPAPSWENAPAWAEWLTQAADGKWTWHLVEPFLVPGVYQSKYESGGQTAFAGTSPASADGAPIKQKRPRAEQSQGTAQ</sequence>
<evidence type="ECO:0000313" key="2">
    <source>
        <dbReference type="EMBL" id="BAW27523.1"/>
    </source>
</evidence>
<dbReference type="AlphaFoldDB" id="A0A1L7NQ02"/>
<dbReference type="RefSeq" id="WP_096427235.1">
    <property type="nucleotide sequence ID" value="NZ_AP015032.1"/>
</dbReference>
<name>A0A1L7NQ02_PSEPU</name>
<organism evidence="2 3">
    <name type="scientific">Pseudomonas putida</name>
    <name type="common">Arthrobacter siderocapsulatus</name>
    <dbReference type="NCBI Taxonomy" id="303"/>
    <lineage>
        <taxon>Bacteria</taxon>
        <taxon>Pseudomonadati</taxon>
        <taxon>Pseudomonadota</taxon>
        <taxon>Gammaproteobacteria</taxon>
        <taxon>Pseudomonadales</taxon>
        <taxon>Pseudomonadaceae</taxon>
        <taxon>Pseudomonas</taxon>
    </lineage>
</organism>
<evidence type="ECO:0000256" key="1">
    <source>
        <dbReference type="SAM" id="MobiDB-lite"/>
    </source>
</evidence>
<dbReference type="EMBL" id="AP015032">
    <property type="protein sequence ID" value="BAW27523.1"/>
    <property type="molecule type" value="Genomic_DNA"/>
</dbReference>
<keyword evidence="2" id="KW-0614">Plasmid</keyword>
<gene>
    <name evidence="2" type="ORF">KF715C_pC900</name>
</gene>
<feature type="region of interest" description="Disordered" evidence="1">
    <location>
        <begin position="154"/>
        <end position="177"/>
    </location>
</feature>
<protein>
    <submittedName>
        <fullName evidence="2">Uncharacterized protein</fullName>
    </submittedName>
</protein>
<evidence type="ECO:0000313" key="3">
    <source>
        <dbReference type="Proteomes" id="UP000218731"/>
    </source>
</evidence>
<dbReference type="Proteomes" id="UP000218731">
    <property type="component" value="Plasmid pKF715C"/>
</dbReference>
<feature type="compositionally biased region" description="Polar residues" evidence="1">
    <location>
        <begin position="216"/>
        <end position="227"/>
    </location>
</feature>
<accession>A0A1L7NQ02</accession>
<geneLocation type="plasmid" evidence="3">
    <name>pkf715c dna</name>
</geneLocation>
<feature type="region of interest" description="Disordered" evidence="1">
    <location>
        <begin position="216"/>
        <end position="249"/>
    </location>
</feature>
<proteinExistence type="predicted"/>
<reference evidence="2 3" key="1">
    <citation type="submission" date="2015-11" db="EMBL/GenBank/DDBJ databases">
        <title>Complete genome sequencing of a biphenyl-degrading bacterium, Pseudomonas putida KF715 (=NBRC110667).</title>
        <authorList>
            <person name="Suenaga H."/>
            <person name="Fujihara N."/>
            <person name="Watanabe T."/>
            <person name="Hirose J."/>
            <person name="Kimura N."/>
            <person name="Yamazoe A."/>
            <person name="Hosoyama A."/>
            <person name="Shimodaira J."/>
            <person name="Furukawa K."/>
        </authorList>
    </citation>
    <scope>NUCLEOTIDE SEQUENCE [LARGE SCALE GENOMIC DNA]</scope>
    <source>
        <strain evidence="2 3">KF715</strain>
        <plasmid evidence="3">Plasmid pkf715c dna</plasmid>
    </source>
</reference>